<proteinExistence type="predicted"/>
<evidence type="ECO:0000313" key="2">
    <source>
        <dbReference type="Proteomes" id="UP000255233"/>
    </source>
</evidence>
<dbReference type="STRING" id="880526.GCA_000427365_01144"/>
<sequence>MKRFFSRLAGSAVLIAALCVVPSDSLGVEKRLSQARQVERQAELRGTTVQEMVDSLVKAVDFQFIPGTLDGQVNGVYAIYKFRNTPGFPLWLMMNMGGPLTVNERLFTVNRTESKIKDGVRVWLLNLGCADSVNGKFELQFIIEAATGKTMLEVTRTEEGNAPPPGEESPKNQNTFLFQGYVFPEYFIYTYKNKRREENARKTEQLLDFLVPRLDFRAGGRTINPTLLERQFARLVYLDKHNDTWYVRIEFPETRNRFQKTSVLDFAINARDGETYIRAGLYDYLFKNWTHYRGRSVFTTSN</sequence>
<evidence type="ECO:0000313" key="1">
    <source>
        <dbReference type="EMBL" id="SUE33104.1"/>
    </source>
</evidence>
<reference evidence="1 2" key="1">
    <citation type="submission" date="2018-06" db="EMBL/GenBank/DDBJ databases">
        <authorList>
            <consortium name="Pathogen Informatics"/>
            <person name="Doyle S."/>
        </authorList>
    </citation>
    <scope>NUCLEOTIDE SEQUENCE [LARGE SCALE GENOMIC DNA]</scope>
    <source>
        <strain evidence="1 2">NCTC11190</strain>
    </source>
</reference>
<dbReference type="EMBL" id="UGVL01000001">
    <property type="protein sequence ID" value="SUE33104.1"/>
    <property type="molecule type" value="Genomic_DNA"/>
</dbReference>
<dbReference type="RefSeq" id="WP_027290870.1">
    <property type="nucleotide sequence ID" value="NZ_UGVL01000001.1"/>
</dbReference>
<organism evidence="1 2">
    <name type="scientific">Rikenella microfusus</name>
    <dbReference type="NCBI Taxonomy" id="28139"/>
    <lineage>
        <taxon>Bacteria</taxon>
        <taxon>Pseudomonadati</taxon>
        <taxon>Bacteroidota</taxon>
        <taxon>Bacteroidia</taxon>
        <taxon>Bacteroidales</taxon>
        <taxon>Rikenellaceae</taxon>
        <taxon>Rikenella</taxon>
    </lineage>
</organism>
<protein>
    <submittedName>
        <fullName evidence="1">Uncharacterized protein</fullName>
    </submittedName>
</protein>
<keyword evidence="2" id="KW-1185">Reference proteome</keyword>
<dbReference type="Proteomes" id="UP000255233">
    <property type="component" value="Unassembled WGS sequence"/>
</dbReference>
<dbReference type="AlphaFoldDB" id="A0A379MN09"/>
<gene>
    <name evidence="1" type="ORF">NCTC11190_00299</name>
</gene>
<name>A0A379MN09_9BACT</name>
<accession>A0A379MN09</accession>
<dbReference type="OrthoDB" id="1008910at2"/>